<dbReference type="Pfam" id="PF03033">
    <property type="entry name" value="Glyco_transf_28"/>
    <property type="match status" value="1"/>
</dbReference>
<keyword evidence="1" id="KW-1003">Cell membrane</keyword>
<keyword evidence="3" id="KW-0328">Glycosyltransferase</keyword>
<dbReference type="PANTHER" id="PTHR21015:SF22">
    <property type="entry name" value="GLYCOSYLTRANSFERASE"/>
    <property type="match status" value="1"/>
</dbReference>
<evidence type="ECO:0000256" key="2">
    <source>
        <dbReference type="ARBA" id="ARBA00022618"/>
    </source>
</evidence>
<keyword evidence="4" id="KW-0808">Transferase</keyword>
<evidence type="ECO:0000256" key="4">
    <source>
        <dbReference type="ARBA" id="ARBA00022679"/>
    </source>
</evidence>
<evidence type="ECO:0000256" key="8">
    <source>
        <dbReference type="ARBA" id="ARBA00023306"/>
    </source>
</evidence>
<dbReference type="AlphaFoldDB" id="A0A382CM68"/>
<evidence type="ECO:0000256" key="3">
    <source>
        <dbReference type="ARBA" id="ARBA00022676"/>
    </source>
</evidence>
<dbReference type="GO" id="GO:0071555">
    <property type="term" value="P:cell wall organization"/>
    <property type="evidence" value="ECO:0007669"/>
    <property type="project" value="UniProtKB-KW"/>
</dbReference>
<dbReference type="GO" id="GO:0005975">
    <property type="term" value="P:carbohydrate metabolic process"/>
    <property type="evidence" value="ECO:0007669"/>
    <property type="project" value="InterPro"/>
</dbReference>
<gene>
    <name evidence="12" type="ORF">METZ01_LOCUS180074</name>
</gene>
<sequence length="344" mass="38069">MAIRDEIQNRYPNAIIHYIGSEFGIEKDVLPVKNISHSLLPIRGFQRSISFNSIGKNLLLPVRIFSSIIEVKKLFNDIKPDLVIGTGGYAAALPLREGIKRKIPTLIQEQNSYPGITTRWFANQATKVCIAFEDAGKYVKNKCIMAGNPVRKEINKGNRQDGIQKFGFDPSKKTLFVFGGSQGSLALNKLMNQMISSLSISNIQVIWQTGKNLYNNYKKHENRAVKVLPFIEDMASAYAVSDLVMSRSGAISCSELTACGKPSILIPFPNAAADHQTKNADAMVNHGAACMFNEKEAHHEKVTMTIQTLLIDEDRLAQMSKASFQLGKPNATRNIVDEAIGLIK</sequence>
<evidence type="ECO:0000256" key="9">
    <source>
        <dbReference type="ARBA" id="ARBA00023316"/>
    </source>
</evidence>
<keyword evidence="2" id="KW-0132">Cell division</keyword>
<evidence type="ECO:0000256" key="1">
    <source>
        <dbReference type="ARBA" id="ARBA00022475"/>
    </source>
</evidence>
<name>A0A382CM68_9ZZZZ</name>
<keyword evidence="7" id="KW-0472">Membrane</keyword>
<organism evidence="12">
    <name type="scientific">marine metagenome</name>
    <dbReference type="NCBI Taxonomy" id="408172"/>
    <lineage>
        <taxon>unclassified sequences</taxon>
        <taxon>metagenomes</taxon>
        <taxon>ecological metagenomes</taxon>
    </lineage>
</organism>
<protein>
    <recommendedName>
        <fullName evidence="13">Glycosyl transferase family 28 C-terminal domain-containing protein</fullName>
    </recommendedName>
</protein>
<feature type="domain" description="Glycosyltransferase family 28 N-terminal" evidence="10">
    <location>
        <begin position="2"/>
        <end position="129"/>
    </location>
</feature>
<keyword evidence="8" id="KW-0131">Cell cycle</keyword>
<dbReference type="Gene3D" id="3.40.50.2000">
    <property type="entry name" value="Glycogen Phosphorylase B"/>
    <property type="match status" value="2"/>
</dbReference>
<evidence type="ECO:0000313" key="12">
    <source>
        <dbReference type="EMBL" id="SVB27220.1"/>
    </source>
</evidence>
<dbReference type="InterPro" id="IPR004276">
    <property type="entry name" value="GlycoTrans_28_N"/>
</dbReference>
<dbReference type="GO" id="GO:0008360">
    <property type="term" value="P:regulation of cell shape"/>
    <property type="evidence" value="ECO:0007669"/>
    <property type="project" value="UniProtKB-KW"/>
</dbReference>
<accession>A0A382CM68</accession>
<dbReference type="GO" id="GO:0050511">
    <property type="term" value="F:undecaprenyldiphospho-muramoylpentapeptide beta-N-acetylglucosaminyltransferase activity"/>
    <property type="evidence" value="ECO:0007669"/>
    <property type="project" value="InterPro"/>
</dbReference>
<evidence type="ECO:0000256" key="6">
    <source>
        <dbReference type="ARBA" id="ARBA00022984"/>
    </source>
</evidence>
<evidence type="ECO:0000259" key="11">
    <source>
        <dbReference type="Pfam" id="PF04101"/>
    </source>
</evidence>
<proteinExistence type="inferred from homology"/>
<reference evidence="12" key="1">
    <citation type="submission" date="2018-05" db="EMBL/GenBank/DDBJ databases">
        <authorList>
            <person name="Lanie J.A."/>
            <person name="Ng W.-L."/>
            <person name="Kazmierczak K.M."/>
            <person name="Andrzejewski T.M."/>
            <person name="Davidsen T.M."/>
            <person name="Wayne K.J."/>
            <person name="Tettelin H."/>
            <person name="Glass J.I."/>
            <person name="Rusch D."/>
            <person name="Podicherti R."/>
            <person name="Tsui H.-C.T."/>
            <person name="Winkler M.E."/>
        </authorList>
    </citation>
    <scope>NUCLEOTIDE SEQUENCE</scope>
</reference>
<dbReference type="InterPro" id="IPR007235">
    <property type="entry name" value="Glyco_trans_28_C"/>
</dbReference>
<dbReference type="CDD" id="cd03785">
    <property type="entry name" value="GT28_MurG"/>
    <property type="match status" value="1"/>
</dbReference>
<dbReference type="EMBL" id="UINC01035195">
    <property type="protein sequence ID" value="SVB27220.1"/>
    <property type="molecule type" value="Genomic_DNA"/>
</dbReference>
<keyword evidence="5" id="KW-0133">Cell shape</keyword>
<keyword evidence="6" id="KW-0573">Peptidoglycan synthesis</keyword>
<dbReference type="SUPFAM" id="SSF53756">
    <property type="entry name" value="UDP-Glycosyltransferase/glycogen phosphorylase"/>
    <property type="match status" value="1"/>
</dbReference>
<dbReference type="HAMAP" id="MF_00033">
    <property type="entry name" value="MurG"/>
    <property type="match status" value="1"/>
</dbReference>
<dbReference type="GO" id="GO:0009252">
    <property type="term" value="P:peptidoglycan biosynthetic process"/>
    <property type="evidence" value="ECO:0007669"/>
    <property type="project" value="UniProtKB-KW"/>
</dbReference>
<dbReference type="PANTHER" id="PTHR21015">
    <property type="entry name" value="UDP-N-ACETYLGLUCOSAMINE--N-ACETYLMURAMYL-(PENTAPEPTIDE) PYROPHOSPHORYL-UNDECAPRENOL N-ACETYLGLUCOSAMINE TRANSFERASE 1"/>
    <property type="match status" value="1"/>
</dbReference>
<dbReference type="InterPro" id="IPR006009">
    <property type="entry name" value="GlcNAc_MurG"/>
</dbReference>
<keyword evidence="9" id="KW-0961">Cell wall biogenesis/degradation</keyword>
<dbReference type="NCBIfam" id="TIGR01133">
    <property type="entry name" value="murG"/>
    <property type="match status" value="1"/>
</dbReference>
<feature type="domain" description="Glycosyl transferase family 28 C-terminal" evidence="11">
    <location>
        <begin position="174"/>
        <end position="332"/>
    </location>
</feature>
<evidence type="ECO:0000256" key="5">
    <source>
        <dbReference type="ARBA" id="ARBA00022960"/>
    </source>
</evidence>
<evidence type="ECO:0000259" key="10">
    <source>
        <dbReference type="Pfam" id="PF03033"/>
    </source>
</evidence>
<dbReference type="GO" id="GO:0051301">
    <property type="term" value="P:cell division"/>
    <property type="evidence" value="ECO:0007669"/>
    <property type="project" value="UniProtKB-KW"/>
</dbReference>
<evidence type="ECO:0008006" key="13">
    <source>
        <dbReference type="Google" id="ProtNLM"/>
    </source>
</evidence>
<evidence type="ECO:0000256" key="7">
    <source>
        <dbReference type="ARBA" id="ARBA00023136"/>
    </source>
</evidence>
<dbReference type="Pfam" id="PF04101">
    <property type="entry name" value="Glyco_tran_28_C"/>
    <property type="match status" value="1"/>
</dbReference>